<accession>A0ACB0ZL38</accession>
<protein>
    <submittedName>
        <fullName evidence="1">Uncharacterized protein</fullName>
    </submittedName>
</protein>
<dbReference type="Proteomes" id="UP001497535">
    <property type="component" value="Unassembled WGS sequence"/>
</dbReference>
<reference evidence="1" key="1">
    <citation type="submission" date="2023-11" db="EMBL/GenBank/DDBJ databases">
        <authorList>
            <person name="Poullet M."/>
        </authorList>
    </citation>
    <scope>NUCLEOTIDE SEQUENCE</scope>
    <source>
        <strain evidence="1">E1834</strain>
    </source>
</reference>
<evidence type="ECO:0000313" key="2">
    <source>
        <dbReference type="Proteomes" id="UP001497535"/>
    </source>
</evidence>
<dbReference type="EMBL" id="CAVMJV010000039">
    <property type="protein sequence ID" value="CAK5079674.1"/>
    <property type="molecule type" value="Genomic_DNA"/>
</dbReference>
<evidence type="ECO:0000313" key="1">
    <source>
        <dbReference type="EMBL" id="CAK5079674.1"/>
    </source>
</evidence>
<sequence>MYLTKPRPNIINFRFHRCQITNFIQIHKIRSLNILKTTQTIRRQFSKVMNIQTMGILLKIL</sequence>
<comment type="caution">
    <text evidence="1">The sequence shown here is derived from an EMBL/GenBank/DDBJ whole genome shotgun (WGS) entry which is preliminary data.</text>
</comment>
<organism evidence="1 2">
    <name type="scientific">Meloidogyne enterolobii</name>
    <name type="common">Root-knot nematode worm</name>
    <name type="synonym">Meloidogyne mayaguensis</name>
    <dbReference type="NCBI Taxonomy" id="390850"/>
    <lineage>
        <taxon>Eukaryota</taxon>
        <taxon>Metazoa</taxon>
        <taxon>Ecdysozoa</taxon>
        <taxon>Nematoda</taxon>
        <taxon>Chromadorea</taxon>
        <taxon>Rhabditida</taxon>
        <taxon>Tylenchina</taxon>
        <taxon>Tylenchomorpha</taxon>
        <taxon>Tylenchoidea</taxon>
        <taxon>Meloidogynidae</taxon>
        <taxon>Meloidogyninae</taxon>
        <taxon>Meloidogyne</taxon>
    </lineage>
</organism>
<keyword evidence="2" id="KW-1185">Reference proteome</keyword>
<name>A0ACB0ZL38_MELEN</name>
<gene>
    <name evidence="1" type="ORF">MENTE1834_LOCUS26802</name>
</gene>
<proteinExistence type="predicted"/>